<protein>
    <recommendedName>
        <fullName evidence="4">Retrotransposon Copia-like N-terminal domain-containing protein</fullName>
    </recommendedName>
</protein>
<name>A0A6D2JZB1_9BRAS</name>
<dbReference type="Proteomes" id="UP000467841">
    <property type="component" value="Unassembled WGS sequence"/>
</dbReference>
<proteinExistence type="predicted"/>
<accession>A0A6D2JZB1</accession>
<dbReference type="PANTHER" id="PTHR47592">
    <property type="entry name" value="PBF68 PROTEIN"/>
    <property type="match status" value="1"/>
</dbReference>
<evidence type="ECO:0000313" key="2">
    <source>
        <dbReference type="EMBL" id="CAA7045642.1"/>
    </source>
</evidence>
<dbReference type="Pfam" id="PF14223">
    <property type="entry name" value="Retrotran_gag_2"/>
    <property type="match status" value="1"/>
</dbReference>
<evidence type="ECO:0008006" key="4">
    <source>
        <dbReference type="Google" id="ProtNLM"/>
    </source>
</evidence>
<dbReference type="OrthoDB" id="1109034at2759"/>
<dbReference type="AlphaFoldDB" id="A0A6D2JZB1"/>
<comment type="caution">
    <text evidence="2">The sequence shown here is derived from an EMBL/GenBank/DDBJ whole genome shotgun (WGS) entry which is preliminary data.</text>
</comment>
<dbReference type="EMBL" id="CACVBM020001328">
    <property type="protein sequence ID" value="CAA7045642.1"/>
    <property type="molecule type" value="Genomic_DNA"/>
</dbReference>
<feature type="compositionally biased region" description="Polar residues" evidence="1">
    <location>
        <begin position="37"/>
        <end position="55"/>
    </location>
</feature>
<organism evidence="2 3">
    <name type="scientific">Microthlaspi erraticum</name>
    <dbReference type="NCBI Taxonomy" id="1685480"/>
    <lineage>
        <taxon>Eukaryota</taxon>
        <taxon>Viridiplantae</taxon>
        <taxon>Streptophyta</taxon>
        <taxon>Embryophyta</taxon>
        <taxon>Tracheophyta</taxon>
        <taxon>Spermatophyta</taxon>
        <taxon>Magnoliopsida</taxon>
        <taxon>eudicotyledons</taxon>
        <taxon>Gunneridae</taxon>
        <taxon>Pentapetalae</taxon>
        <taxon>rosids</taxon>
        <taxon>malvids</taxon>
        <taxon>Brassicales</taxon>
        <taxon>Brassicaceae</taxon>
        <taxon>Coluteocarpeae</taxon>
        <taxon>Microthlaspi</taxon>
    </lineage>
</organism>
<keyword evidence="3" id="KW-1185">Reference proteome</keyword>
<evidence type="ECO:0000256" key="1">
    <source>
        <dbReference type="SAM" id="MobiDB-lite"/>
    </source>
</evidence>
<gene>
    <name evidence="2" type="ORF">MERR_LOCUS32877</name>
</gene>
<reference evidence="2" key="1">
    <citation type="submission" date="2020-01" db="EMBL/GenBank/DDBJ databases">
        <authorList>
            <person name="Mishra B."/>
        </authorList>
    </citation>
    <scope>NUCLEOTIDE SEQUENCE [LARGE SCALE GENOMIC DNA]</scope>
</reference>
<evidence type="ECO:0000313" key="3">
    <source>
        <dbReference type="Proteomes" id="UP000467841"/>
    </source>
</evidence>
<sequence length="249" mass="27581">MSGGVIETDGGLAIGNNSGAQTTTLSGNETDGGLAIGNNSGAQTTTLSGNGQSLSVPSLPSNISAGLTPDKFDGTNFKQWQQKMHFFLTTLNLARYLVETKPELPSDNTDPRVLLTVENWTQGDFLCKDYIQNRLVDQLYNVYSEVKTSKELWNALEKKYKTFNVGSGKFAVAKFLNFVMLDSKPIMDQVHELQMILQEISDEGMEICETFTVNCFIEKLPPGWADFKNYLAFKQKPLTLANLTSRLQN</sequence>
<feature type="region of interest" description="Disordered" evidence="1">
    <location>
        <begin position="22"/>
        <end position="55"/>
    </location>
</feature>
<dbReference type="PANTHER" id="PTHR47592:SF27">
    <property type="entry name" value="OS08G0421700 PROTEIN"/>
    <property type="match status" value="1"/>
</dbReference>